<organism evidence="1 2">
    <name type="scientific">Coccomyxa viridis</name>
    <dbReference type="NCBI Taxonomy" id="1274662"/>
    <lineage>
        <taxon>Eukaryota</taxon>
        <taxon>Viridiplantae</taxon>
        <taxon>Chlorophyta</taxon>
        <taxon>core chlorophytes</taxon>
        <taxon>Trebouxiophyceae</taxon>
        <taxon>Trebouxiophyceae incertae sedis</taxon>
        <taxon>Coccomyxaceae</taxon>
        <taxon>Coccomyxa</taxon>
    </lineage>
</organism>
<dbReference type="EMBL" id="CAXHTA020000010">
    <property type="protein sequence ID" value="CAL5224262.1"/>
    <property type="molecule type" value="Genomic_DNA"/>
</dbReference>
<evidence type="ECO:0000313" key="2">
    <source>
        <dbReference type="Proteomes" id="UP001497392"/>
    </source>
</evidence>
<comment type="caution">
    <text evidence="1">The sequence shown here is derived from an EMBL/GenBank/DDBJ whole genome shotgun (WGS) entry which is preliminary data.</text>
</comment>
<sequence length="115" mass="13114">MEDLPDKILRLIAREVLEKSDGMRLWCKLASTCTRLWSFQLPAEPVYILDNRVKKHGLPWALGRLRNACKLNLTVGRPDDDDKPHLVSDVARAVMQASHELTKLETLVRLFVLGP</sequence>
<dbReference type="Proteomes" id="UP001497392">
    <property type="component" value="Unassembled WGS sequence"/>
</dbReference>
<name>A0ABP1G346_9CHLO</name>
<evidence type="ECO:0000313" key="1">
    <source>
        <dbReference type="EMBL" id="CAL5224262.1"/>
    </source>
</evidence>
<keyword evidence="2" id="KW-1185">Reference proteome</keyword>
<proteinExistence type="predicted"/>
<protein>
    <submittedName>
        <fullName evidence="1">G6920 protein</fullName>
    </submittedName>
</protein>
<gene>
    <name evidence="1" type="primary">g6920</name>
    <name evidence="1" type="ORF">VP750_LOCUS5921</name>
</gene>
<reference evidence="1 2" key="1">
    <citation type="submission" date="2024-06" db="EMBL/GenBank/DDBJ databases">
        <authorList>
            <person name="Kraege A."/>
            <person name="Thomma B."/>
        </authorList>
    </citation>
    <scope>NUCLEOTIDE SEQUENCE [LARGE SCALE GENOMIC DNA]</scope>
</reference>
<accession>A0ABP1G346</accession>